<comment type="caution">
    <text evidence="1">The sequence shown here is derived from an EMBL/GenBank/DDBJ whole genome shotgun (WGS) entry which is preliminary data.</text>
</comment>
<protein>
    <recommendedName>
        <fullName evidence="3">Protein kinase domain-containing protein</fullName>
    </recommendedName>
</protein>
<evidence type="ECO:0000313" key="2">
    <source>
        <dbReference type="Proteomes" id="UP000325372"/>
    </source>
</evidence>
<dbReference type="Proteomes" id="UP000325372">
    <property type="component" value="Unassembled WGS sequence"/>
</dbReference>
<organism evidence="1 2">
    <name type="scientific">Marinihelvus fidelis</name>
    <dbReference type="NCBI Taxonomy" id="2613842"/>
    <lineage>
        <taxon>Bacteria</taxon>
        <taxon>Pseudomonadati</taxon>
        <taxon>Pseudomonadota</taxon>
        <taxon>Gammaproteobacteria</taxon>
        <taxon>Chromatiales</taxon>
        <taxon>Wenzhouxiangellaceae</taxon>
        <taxon>Marinihelvus</taxon>
    </lineage>
</organism>
<gene>
    <name evidence="1" type="ORF">F3N42_11190</name>
</gene>
<keyword evidence="2" id="KW-1185">Reference proteome</keyword>
<dbReference type="InterPro" id="IPR011009">
    <property type="entry name" value="Kinase-like_dom_sf"/>
</dbReference>
<proteinExistence type="predicted"/>
<reference evidence="1 2" key="1">
    <citation type="submission" date="2019-09" db="EMBL/GenBank/DDBJ databases">
        <title>Wenzhouxiangella sp. Genome sequencing and assembly.</title>
        <authorList>
            <person name="Zhang R."/>
        </authorList>
    </citation>
    <scope>NUCLEOTIDE SEQUENCE [LARGE SCALE GENOMIC DNA]</scope>
    <source>
        <strain evidence="1 2">W260</strain>
    </source>
</reference>
<evidence type="ECO:0008006" key="3">
    <source>
        <dbReference type="Google" id="ProtNLM"/>
    </source>
</evidence>
<dbReference type="RefSeq" id="WP_150864552.1">
    <property type="nucleotide sequence ID" value="NZ_VYXP01000006.1"/>
</dbReference>
<dbReference type="AlphaFoldDB" id="A0A5N0T8W1"/>
<dbReference type="Gene3D" id="3.30.200.20">
    <property type="entry name" value="Phosphorylase Kinase, domain 1"/>
    <property type="match status" value="1"/>
</dbReference>
<accession>A0A5N0T8W1</accession>
<sequence length="221" mass="24414">MDANTQDAQGTGISAAEAGLNLPADIELLEKLGGSKLTTVWRARHQGEDVVVKAYSDKAAAAWRKKLDKNIGVFEMLQNRAFRHQPELVNYTAKPIRVIGQDGKHSLCFLQEYIDGVSLEEVARTEKGLPGAVIRTGETIARVCEEKGIKGVDQFMADVIVRRQGDNWIPVIHDFKHIPEEPRKKSATSPLFAKLGFGSRPGAATGFMKDWLNISRRFSNG</sequence>
<dbReference type="EMBL" id="VYXP01000006">
    <property type="protein sequence ID" value="KAA9130914.1"/>
    <property type="molecule type" value="Genomic_DNA"/>
</dbReference>
<dbReference type="SUPFAM" id="SSF56112">
    <property type="entry name" value="Protein kinase-like (PK-like)"/>
    <property type="match status" value="1"/>
</dbReference>
<name>A0A5N0T8W1_9GAMM</name>
<evidence type="ECO:0000313" key="1">
    <source>
        <dbReference type="EMBL" id="KAA9130914.1"/>
    </source>
</evidence>